<reference evidence="2 3" key="1">
    <citation type="submission" date="2018-01" db="EMBL/GenBank/DDBJ databases">
        <title>Draft genome sequences of clinical isolates and type strains of oral Veillonella including Veillonella infantum sp., nov.</title>
        <authorList>
            <person name="Mashima I."/>
            <person name="Liao Y.-C."/>
            <person name="Sabharwal A."/>
            <person name="Haase E.M."/>
            <person name="Nakazawa F."/>
            <person name="Scannapieco F.A."/>
        </authorList>
    </citation>
    <scope>NUCLEOTIDE SEQUENCE [LARGE SCALE GENOMIC DNA]</scope>
    <source>
        <strain evidence="2 3">JCM 15641</strain>
    </source>
</reference>
<dbReference type="RefSeq" id="WP_105090394.1">
    <property type="nucleotide sequence ID" value="NZ_PPDB01000001.1"/>
</dbReference>
<sequence length="241" mass="27928">MLEHYITAIISFMLFFLIGLGLSLKPAVVMAGIRSNQYMKDNGKPWISYGLFIAILFVINMLGACLIHFYSTYMPLAIDISWVFGKWWQVISIILFVILILQELRIIDFSHGERNLAFRYEQLDKGVQGSSWEEKYMLNGRCNLAKGLADCIYLLRMPIRSTWPYLVWILFGAPQFVSYLLMGYVWGHIMFHDRQTLERLSDSGLYRWLAGIPVFCMVMTSILLIGMALWLLIVPVSWPTM</sequence>
<feature type="transmembrane region" description="Helical" evidence="1">
    <location>
        <begin position="46"/>
        <end position="70"/>
    </location>
</feature>
<accession>A0A2S7ZCF8</accession>
<dbReference type="STRING" id="1298594.GCA_001312465_01435"/>
<keyword evidence="1" id="KW-0472">Membrane</keyword>
<protein>
    <submittedName>
        <fullName evidence="2">Uncharacterized protein</fullName>
    </submittedName>
</protein>
<proteinExistence type="predicted"/>
<evidence type="ECO:0000256" key="1">
    <source>
        <dbReference type="SAM" id="Phobius"/>
    </source>
</evidence>
<dbReference type="EMBL" id="PPDB01000001">
    <property type="protein sequence ID" value="PQL20931.1"/>
    <property type="molecule type" value="Genomic_DNA"/>
</dbReference>
<keyword evidence="1" id="KW-1133">Transmembrane helix</keyword>
<dbReference type="OrthoDB" id="1631666at2"/>
<evidence type="ECO:0000313" key="3">
    <source>
        <dbReference type="Proteomes" id="UP000237916"/>
    </source>
</evidence>
<organism evidence="2 3">
    <name type="scientific">Veillonella denticariosi JCM 15641</name>
    <dbReference type="NCBI Taxonomy" id="1298594"/>
    <lineage>
        <taxon>Bacteria</taxon>
        <taxon>Bacillati</taxon>
        <taxon>Bacillota</taxon>
        <taxon>Negativicutes</taxon>
        <taxon>Veillonellales</taxon>
        <taxon>Veillonellaceae</taxon>
        <taxon>Veillonella</taxon>
    </lineage>
</organism>
<name>A0A2S7ZCF8_9FIRM</name>
<keyword evidence="3" id="KW-1185">Reference proteome</keyword>
<dbReference type="AlphaFoldDB" id="A0A2S7ZCF8"/>
<keyword evidence="1" id="KW-0812">Transmembrane</keyword>
<feature type="transmembrane region" description="Helical" evidence="1">
    <location>
        <begin position="82"/>
        <end position="101"/>
    </location>
</feature>
<comment type="caution">
    <text evidence="2">The sequence shown here is derived from an EMBL/GenBank/DDBJ whole genome shotgun (WGS) entry which is preliminary data.</text>
</comment>
<feature type="transmembrane region" description="Helical" evidence="1">
    <location>
        <begin position="6"/>
        <end position="25"/>
    </location>
</feature>
<feature type="transmembrane region" description="Helical" evidence="1">
    <location>
        <begin position="165"/>
        <end position="186"/>
    </location>
</feature>
<dbReference type="Proteomes" id="UP000237916">
    <property type="component" value="Unassembled WGS sequence"/>
</dbReference>
<evidence type="ECO:0000313" key="2">
    <source>
        <dbReference type="EMBL" id="PQL20931.1"/>
    </source>
</evidence>
<feature type="transmembrane region" description="Helical" evidence="1">
    <location>
        <begin position="206"/>
        <end position="233"/>
    </location>
</feature>
<gene>
    <name evidence="2" type="ORF">VEHSUH05_00440</name>
</gene>